<dbReference type="EMBL" id="BAABLX010000028">
    <property type="protein sequence ID" value="GAA4948830.1"/>
    <property type="molecule type" value="Genomic_DNA"/>
</dbReference>
<evidence type="ECO:0000256" key="2">
    <source>
        <dbReference type="ARBA" id="ARBA00022741"/>
    </source>
</evidence>
<dbReference type="SUPFAM" id="SSF56112">
    <property type="entry name" value="Protein kinase-like (PK-like)"/>
    <property type="match status" value="1"/>
</dbReference>
<dbReference type="PROSITE" id="PS00108">
    <property type="entry name" value="PROTEIN_KINASE_ST"/>
    <property type="match status" value="1"/>
</dbReference>
<dbReference type="SMART" id="SM00220">
    <property type="entry name" value="S_TKc"/>
    <property type="match status" value="1"/>
</dbReference>
<keyword evidence="1" id="KW-0808">Transferase</keyword>
<accession>A0AAV3U4S3</accession>
<dbReference type="GO" id="GO:0005524">
    <property type="term" value="F:ATP binding"/>
    <property type="evidence" value="ECO:0007669"/>
    <property type="project" value="UniProtKB-KW"/>
</dbReference>
<keyword evidence="7" id="KW-1185">Reference proteome</keyword>
<dbReference type="Proteomes" id="UP001409585">
    <property type="component" value="Unassembled WGS sequence"/>
</dbReference>
<dbReference type="AlphaFoldDB" id="A0AAV3U4S3"/>
<dbReference type="GO" id="GO:0004674">
    <property type="term" value="F:protein serine/threonine kinase activity"/>
    <property type="evidence" value="ECO:0007669"/>
    <property type="project" value="TreeGrafter"/>
</dbReference>
<dbReference type="Pfam" id="PF00069">
    <property type="entry name" value="Pkinase"/>
    <property type="match status" value="1"/>
</dbReference>
<dbReference type="PANTHER" id="PTHR43289:SF6">
    <property type="entry name" value="SERINE_THREONINE-PROTEIN KINASE NEKL-3"/>
    <property type="match status" value="1"/>
</dbReference>
<evidence type="ECO:0000256" key="3">
    <source>
        <dbReference type="ARBA" id="ARBA00022777"/>
    </source>
</evidence>
<organism evidence="6 7">
    <name type="scientific">Halioxenophilus aromaticivorans</name>
    <dbReference type="NCBI Taxonomy" id="1306992"/>
    <lineage>
        <taxon>Bacteria</taxon>
        <taxon>Pseudomonadati</taxon>
        <taxon>Pseudomonadota</taxon>
        <taxon>Gammaproteobacteria</taxon>
        <taxon>Alteromonadales</taxon>
        <taxon>Alteromonadaceae</taxon>
        <taxon>Halioxenophilus</taxon>
    </lineage>
</organism>
<dbReference type="InterPro" id="IPR000719">
    <property type="entry name" value="Prot_kinase_dom"/>
</dbReference>
<keyword evidence="4" id="KW-0067">ATP-binding</keyword>
<reference evidence="7" key="1">
    <citation type="journal article" date="2019" name="Int. J. Syst. Evol. Microbiol.">
        <title>The Global Catalogue of Microorganisms (GCM) 10K type strain sequencing project: providing services to taxonomists for standard genome sequencing and annotation.</title>
        <authorList>
            <consortium name="The Broad Institute Genomics Platform"/>
            <consortium name="The Broad Institute Genome Sequencing Center for Infectious Disease"/>
            <person name="Wu L."/>
            <person name="Ma J."/>
        </authorList>
    </citation>
    <scope>NUCLEOTIDE SEQUENCE [LARGE SCALE GENOMIC DNA]</scope>
    <source>
        <strain evidence="7">JCM 19134</strain>
    </source>
</reference>
<evidence type="ECO:0000313" key="6">
    <source>
        <dbReference type="EMBL" id="GAA4948830.1"/>
    </source>
</evidence>
<dbReference type="Gene3D" id="3.30.200.20">
    <property type="entry name" value="Phosphorylase Kinase, domain 1"/>
    <property type="match status" value="1"/>
</dbReference>
<dbReference type="CDD" id="cd14014">
    <property type="entry name" value="STKc_PknB_like"/>
    <property type="match status" value="1"/>
</dbReference>
<feature type="domain" description="Protein kinase" evidence="5">
    <location>
        <begin position="33"/>
        <end position="314"/>
    </location>
</feature>
<name>A0AAV3U4S3_9ALTE</name>
<dbReference type="InterPro" id="IPR011009">
    <property type="entry name" value="Kinase-like_dom_sf"/>
</dbReference>
<proteinExistence type="predicted"/>
<dbReference type="InterPro" id="IPR008271">
    <property type="entry name" value="Ser/Thr_kinase_AS"/>
</dbReference>
<keyword evidence="2" id="KW-0547">Nucleotide-binding</keyword>
<dbReference type="Gene3D" id="1.10.510.10">
    <property type="entry name" value="Transferase(Phosphotransferase) domain 1"/>
    <property type="match status" value="1"/>
</dbReference>
<evidence type="ECO:0000256" key="4">
    <source>
        <dbReference type="ARBA" id="ARBA00022840"/>
    </source>
</evidence>
<protein>
    <submittedName>
        <fullName evidence="6">Serine/threonine-protein kinase</fullName>
    </submittedName>
</protein>
<gene>
    <name evidence="6" type="ORF">GCM10025791_31140</name>
</gene>
<evidence type="ECO:0000313" key="7">
    <source>
        <dbReference type="Proteomes" id="UP001409585"/>
    </source>
</evidence>
<dbReference type="PANTHER" id="PTHR43289">
    <property type="entry name" value="MITOGEN-ACTIVATED PROTEIN KINASE KINASE KINASE 20-RELATED"/>
    <property type="match status" value="1"/>
</dbReference>
<dbReference type="PROSITE" id="PS50011">
    <property type="entry name" value="PROTEIN_KINASE_DOM"/>
    <property type="match status" value="1"/>
</dbReference>
<evidence type="ECO:0000259" key="5">
    <source>
        <dbReference type="PROSITE" id="PS50011"/>
    </source>
</evidence>
<sequence>MLEFKEQKNSHGPIYVEDTDAPLPEKLNPKTRYAYFSAIANGGKSIIQSCMDLHLRRTVCYKSLRPEFVKSEVENLRLLREARISARLQHPNTMPTYELGRDGRGQYYFTMKLVHGYTLREVLHYRERYDLTQLSEVIQKVASALAYAHSRGVLHRDIKPDNILVGAYGEVLLLDWGLAKVWPKQVDEAQVVDLVVDEVSAAVGMTGEEKLQGTVMYMSPEQVDRDPAISFASDVYSLGAVLYETLSGETPFQGDVVRRVIDDVRSAAPAVPKSPAGGKLPQGLVDLTMQCLEKDPAQRPESVDEFIRLLREGIYC</sequence>
<comment type="caution">
    <text evidence="6">The sequence shown here is derived from an EMBL/GenBank/DDBJ whole genome shotgun (WGS) entry which is preliminary data.</text>
</comment>
<evidence type="ECO:0000256" key="1">
    <source>
        <dbReference type="ARBA" id="ARBA00022679"/>
    </source>
</evidence>
<keyword evidence="3 6" id="KW-0418">Kinase</keyword>
<dbReference type="RefSeq" id="WP_345424291.1">
    <property type="nucleotide sequence ID" value="NZ_AP031496.1"/>
</dbReference>